<dbReference type="PROSITE" id="PS50956">
    <property type="entry name" value="HTH_ASNC_2"/>
    <property type="match status" value="1"/>
</dbReference>
<dbReference type="Pfam" id="PF13404">
    <property type="entry name" value="HTH_AsnC-type"/>
    <property type="match status" value="1"/>
</dbReference>
<feature type="domain" description="HTH asnC-type" evidence="4">
    <location>
        <begin position="7"/>
        <end position="48"/>
    </location>
</feature>
<protein>
    <submittedName>
        <fullName evidence="5">Lrp/AsnC family transcriptional regulator</fullName>
    </submittedName>
</protein>
<evidence type="ECO:0000313" key="5">
    <source>
        <dbReference type="EMBL" id="MFC7342746.1"/>
    </source>
</evidence>
<dbReference type="InterPro" id="IPR011991">
    <property type="entry name" value="ArsR-like_HTH"/>
</dbReference>
<dbReference type="PANTHER" id="PTHR30154:SF34">
    <property type="entry name" value="TRANSCRIPTIONAL REGULATOR AZLB"/>
    <property type="match status" value="1"/>
</dbReference>
<dbReference type="Gene3D" id="3.30.70.920">
    <property type="match status" value="1"/>
</dbReference>
<evidence type="ECO:0000259" key="4">
    <source>
        <dbReference type="PROSITE" id="PS50956"/>
    </source>
</evidence>
<dbReference type="InterPro" id="IPR036388">
    <property type="entry name" value="WH-like_DNA-bd_sf"/>
</dbReference>
<dbReference type="InterPro" id="IPR019888">
    <property type="entry name" value="Tscrpt_reg_AsnC-like"/>
</dbReference>
<accession>A0ABW2LMB1</accession>
<keyword evidence="6" id="KW-1185">Reference proteome</keyword>
<dbReference type="Proteomes" id="UP001596504">
    <property type="component" value="Unassembled WGS sequence"/>
</dbReference>
<dbReference type="EMBL" id="JBHTCJ010000007">
    <property type="protein sequence ID" value="MFC7342746.1"/>
    <property type="molecule type" value="Genomic_DNA"/>
</dbReference>
<dbReference type="Gene3D" id="1.10.10.10">
    <property type="entry name" value="Winged helix-like DNA-binding domain superfamily/Winged helix DNA-binding domain"/>
    <property type="match status" value="1"/>
</dbReference>
<dbReference type="InterPro" id="IPR000485">
    <property type="entry name" value="AsnC-type_HTH_dom"/>
</dbReference>
<dbReference type="CDD" id="cd00090">
    <property type="entry name" value="HTH_ARSR"/>
    <property type="match status" value="1"/>
</dbReference>
<proteinExistence type="predicted"/>
<evidence type="ECO:0000256" key="1">
    <source>
        <dbReference type="ARBA" id="ARBA00023015"/>
    </source>
</evidence>
<dbReference type="RefSeq" id="WP_380668947.1">
    <property type="nucleotide sequence ID" value="NZ_JBHTCJ010000007.1"/>
</dbReference>
<keyword evidence="1" id="KW-0805">Transcription regulation</keyword>
<comment type="caution">
    <text evidence="5">The sequence shown here is derived from an EMBL/GenBank/DDBJ whole genome shotgun (WGS) entry which is preliminary data.</text>
</comment>
<dbReference type="InterPro" id="IPR011008">
    <property type="entry name" value="Dimeric_a/b-barrel"/>
</dbReference>
<dbReference type="SUPFAM" id="SSF54909">
    <property type="entry name" value="Dimeric alpha+beta barrel"/>
    <property type="match status" value="1"/>
</dbReference>
<dbReference type="InterPro" id="IPR036390">
    <property type="entry name" value="WH_DNA-bd_sf"/>
</dbReference>
<dbReference type="PANTHER" id="PTHR30154">
    <property type="entry name" value="LEUCINE-RESPONSIVE REGULATORY PROTEIN"/>
    <property type="match status" value="1"/>
</dbReference>
<dbReference type="InterPro" id="IPR019887">
    <property type="entry name" value="Tscrpt_reg_AsnC/Lrp_C"/>
</dbReference>
<dbReference type="PRINTS" id="PR00033">
    <property type="entry name" value="HTHASNC"/>
</dbReference>
<dbReference type="SMART" id="SM00344">
    <property type="entry name" value="HTH_ASNC"/>
    <property type="match status" value="1"/>
</dbReference>
<gene>
    <name evidence="5" type="ORF">ACFQRI_15185</name>
</gene>
<keyword evidence="2" id="KW-0238">DNA-binding</keyword>
<dbReference type="Pfam" id="PF01037">
    <property type="entry name" value="AsnC_trans_reg"/>
    <property type="match status" value="1"/>
</dbReference>
<organism evidence="5 6">
    <name type="scientific">Saccharopolyspora griseoalba</name>
    <dbReference type="NCBI Taxonomy" id="1431848"/>
    <lineage>
        <taxon>Bacteria</taxon>
        <taxon>Bacillati</taxon>
        <taxon>Actinomycetota</taxon>
        <taxon>Actinomycetes</taxon>
        <taxon>Pseudonocardiales</taxon>
        <taxon>Pseudonocardiaceae</taxon>
        <taxon>Saccharopolyspora</taxon>
    </lineage>
</organism>
<name>A0ABW2LMB1_9PSEU</name>
<keyword evidence="3" id="KW-0804">Transcription</keyword>
<dbReference type="SUPFAM" id="SSF46785">
    <property type="entry name" value="Winged helix' DNA-binding domain"/>
    <property type="match status" value="1"/>
</dbReference>
<evidence type="ECO:0000256" key="2">
    <source>
        <dbReference type="ARBA" id="ARBA00023125"/>
    </source>
</evidence>
<evidence type="ECO:0000313" key="6">
    <source>
        <dbReference type="Proteomes" id="UP001596504"/>
    </source>
</evidence>
<reference evidence="6" key="1">
    <citation type="journal article" date="2019" name="Int. J. Syst. Evol. Microbiol.">
        <title>The Global Catalogue of Microorganisms (GCM) 10K type strain sequencing project: providing services to taxonomists for standard genome sequencing and annotation.</title>
        <authorList>
            <consortium name="The Broad Institute Genomics Platform"/>
            <consortium name="The Broad Institute Genome Sequencing Center for Infectious Disease"/>
            <person name="Wu L."/>
            <person name="Ma J."/>
        </authorList>
    </citation>
    <scope>NUCLEOTIDE SEQUENCE [LARGE SCALE GENOMIC DNA]</scope>
    <source>
        <strain evidence="6">WLHS5</strain>
    </source>
</reference>
<sequence length="158" mass="17315">MPSAQEFDETDVRLLLALREDPRATVVALAEKVGMSRNTVQARLAKLEPQLGSFERRIDAASLGYPLSAFITVQVTQQMLDALAESLAEIPEVVEVFGLTGESDLLVRVVAVDADDLYRIAGQILNTPGVERTHFSLSMHTLVPYRLTPLLHRATTGT</sequence>
<evidence type="ECO:0000256" key="3">
    <source>
        <dbReference type="ARBA" id="ARBA00023163"/>
    </source>
</evidence>